<dbReference type="GO" id="GO:0005874">
    <property type="term" value="C:microtubule"/>
    <property type="evidence" value="ECO:0007669"/>
    <property type="project" value="TreeGrafter"/>
</dbReference>
<dbReference type="SMART" id="SM00053">
    <property type="entry name" value="DYNc"/>
    <property type="match status" value="1"/>
</dbReference>
<dbReference type="SUPFAM" id="SSF52540">
    <property type="entry name" value="P-loop containing nucleoside triphosphate hydrolases"/>
    <property type="match status" value="1"/>
</dbReference>
<dbReference type="EMBL" id="JAUKUA010000006">
    <property type="protein sequence ID" value="KAK0708006.1"/>
    <property type="molecule type" value="Genomic_DNA"/>
</dbReference>
<dbReference type="Pfam" id="PF00350">
    <property type="entry name" value="Dynamin_N"/>
    <property type="match status" value="1"/>
</dbReference>
<dbReference type="InterPro" id="IPR027417">
    <property type="entry name" value="P-loop_NTPase"/>
</dbReference>
<dbReference type="GO" id="GO:0005886">
    <property type="term" value="C:plasma membrane"/>
    <property type="evidence" value="ECO:0007669"/>
    <property type="project" value="TreeGrafter"/>
</dbReference>
<feature type="domain" description="GED" evidence="4">
    <location>
        <begin position="809"/>
        <end position="906"/>
    </location>
</feature>
<protein>
    <submittedName>
        <fullName evidence="5">P-loop containing nucleoside triphosphate hydrolase protein</fullName>
    </submittedName>
</protein>
<dbReference type="PROSITE" id="PS51388">
    <property type="entry name" value="GED"/>
    <property type="match status" value="1"/>
</dbReference>
<dbReference type="PRINTS" id="PR00195">
    <property type="entry name" value="DYNAMIN"/>
</dbReference>
<dbReference type="PANTHER" id="PTHR11566:SF131">
    <property type="entry name" value="GTPASE, PUTATIVE (AFU_ORTHOLOGUE AFUA_6G07630)-RELATED"/>
    <property type="match status" value="1"/>
</dbReference>
<sequence length="940" mass="105853">MAKGLNIKKERSVGGISHSQTRRAPSDVAFTERHGASERRGARSGAPSVDTRLAPLSHGGNDEADEGEPMFMEMKAHMQNSRSLGDEPGSQSMQGSFIGPNRALKDFGQGVKDINDALGELQARGIQHVASLPELVLVGDQSSGKSSLMSAIAGLTLPRSSGTCTRCPIHIRISKAEESSCRVYLKKDYEYREPPRPLTKEDVTESNKFPPWVALDSNRMERHEFKTVRAVNDKFDSEEIETVLKCAQVAILNPSTPYQQFIPKLKGEASDEVRRQCLLRIDEKEVNAEAQFSPNTVALEVKGPDLADLNFYDLPGVFMSAKHEKDTFLERVVRNLACQYMARKNAIILWAVPMNQDADNSYAFSLIREIGAVDRCVGVMTKADLLPKEASTSWLSMLSGQAHQTGLGYFITSRQGEDYDQQNAMEEAFFNRTADSTGHWPQIFDRFSDRFGVEKLKTFLSLKLSREFSKVLPEVKKKINDRIEHIEEQLQHFPEPPINPEMEIMTSLAGFSTKVKDRVLEQSFMTSWDFKFMEPFKHRIIGLKPKFNVRDHSRTVSPIVIDLEADSPPPPRKRGPAFDVEQGTPTPKRQRVLQPPATPIKPEVVDRPGIFSGAQSFRSFVTPAMGARTKTLMDIRKLIHKTAIPGQPGLVSACVHEPIYIEAAKTWAPHLDAFIVQTFDFLHKEIMQILDDSFGHLKNAAVYKESLEHMNAFVQTRRTELREQLNLIYKLESRRLFTKDEEALERNKSKENKILVRHRHHFRWAAHIGDDSMAPIRKMEELTEEELAQEAVRMQREAAKMLPDPLDQEIIVAAYVRGYYLTAANRFIDNVAIHVMSGLFPHIASVINTYLHEKLGLTGGNTTIERLQTLISEGPETERRRRELHAERDALHQSMEIIVNLETKGASSAFEPHNGTGARAVGAVLGRQRSIYNQSTLGDA</sequence>
<dbReference type="InterPro" id="IPR045063">
    <property type="entry name" value="Dynamin_N"/>
</dbReference>
<organism evidence="5 6">
    <name type="scientific">Lasiosphaeris hirsuta</name>
    <dbReference type="NCBI Taxonomy" id="260670"/>
    <lineage>
        <taxon>Eukaryota</taxon>
        <taxon>Fungi</taxon>
        <taxon>Dikarya</taxon>
        <taxon>Ascomycota</taxon>
        <taxon>Pezizomycotina</taxon>
        <taxon>Sordariomycetes</taxon>
        <taxon>Sordariomycetidae</taxon>
        <taxon>Sordariales</taxon>
        <taxon>Lasiosphaeriaceae</taxon>
        <taxon>Lasiosphaeris</taxon>
    </lineage>
</organism>
<dbReference type="GO" id="GO:0005737">
    <property type="term" value="C:cytoplasm"/>
    <property type="evidence" value="ECO:0007669"/>
    <property type="project" value="TreeGrafter"/>
</dbReference>
<proteinExistence type="predicted"/>
<dbReference type="Pfam" id="PF01031">
    <property type="entry name" value="Dynamin_M"/>
    <property type="match status" value="1"/>
</dbReference>
<feature type="region of interest" description="Disordered" evidence="3">
    <location>
        <begin position="1"/>
        <end position="67"/>
    </location>
</feature>
<dbReference type="Gene3D" id="1.20.120.1240">
    <property type="entry name" value="Dynamin, middle domain"/>
    <property type="match status" value="1"/>
</dbReference>
<dbReference type="GO" id="GO:0003924">
    <property type="term" value="F:GTPase activity"/>
    <property type="evidence" value="ECO:0007669"/>
    <property type="project" value="InterPro"/>
</dbReference>
<name>A0AA40DNT8_9PEZI</name>
<keyword evidence="2" id="KW-0342">GTP-binding</keyword>
<evidence type="ECO:0000313" key="6">
    <source>
        <dbReference type="Proteomes" id="UP001172102"/>
    </source>
</evidence>
<dbReference type="GO" id="GO:0031623">
    <property type="term" value="P:receptor internalization"/>
    <property type="evidence" value="ECO:0007669"/>
    <property type="project" value="TreeGrafter"/>
</dbReference>
<dbReference type="InterPro" id="IPR001401">
    <property type="entry name" value="Dynamin_GTPase"/>
</dbReference>
<keyword evidence="1" id="KW-0547">Nucleotide-binding</keyword>
<dbReference type="GO" id="GO:0005525">
    <property type="term" value="F:GTP binding"/>
    <property type="evidence" value="ECO:0007669"/>
    <property type="project" value="InterPro"/>
</dbReference>
<evidence type="ECO:0000256" key="2">
    <source>
        <dbReference type="ARBA" id="ARBA00023134"/>
    </source>
</evidence>
<keyword evidence="6" id="KW-1185">Reference proteome</keyword>
<dbReference type="CDD" id="cd08771">
    <property type="entry name" value="DLP_1"/>
    <property type="match status" value="1"/>
</dbReference>
<comment type="caution">
    <text evidence="5">The sequence shown here is derived from an EMBL/GenBank/DDBJ whole genome shotgun (WGS) entry which is preliminary data.</text>
</comment>
<keyword evidence="5" id="KW-0378">Hydrolase</keyword>
<dbReference type="Proteomes" id="UP001172102">
    <property type="component" value="Unassembled WGS sequence"/>
</dbReference>
<feature type="region of interest" description="Disordered" evidence="3">
    <location>
        <begin position="562"/>
        <end position="594"/>
    </location>
</feature>
<dbReference type="InterPro" id="IPR000375">
    <property type="entry name" value="Dynamin_stalk"/>
</dbReference>
<reference evidence="5" key="1">
    <citation type="submission" date="2023-06" db="EMBL/GenBank/DDBJ databases">
        <title>Genome-scale phylogeny and comparative genomics of the fungal order Sordariales.</title>
        <authorList>
            <consortium name="Lawrence Berkeley National Laboratory"/>
            <person name="Hensen N."/>
            <person name="Bonometti L."/>
            <person name="Westerberg I."/>
            <person name="Brannstrom I.O."/>
            <person name="Guillou S."/>
            <person name="Cros-Aarteil S."/>
            <person name="Calhoun S."/>
            <person name="Haridas S."/>
            <person name="Kuo A."/>
            <person name="Mondo S."/>
            <person name="Pangilinan J."/>
            <person name="Riley R."/>
            <person name="Labutti K."/>
            <person name="Andreopoulos B."/>
            <person name="Lipzen A."/>
            <person name="Chen C."/>
            <person name="Yanf M."/>
            <person name="Daum C."/>
            <person name="Ng V."/>
            <person name="Clum A."/>
            <person name="Steindorff A."/>
            <person name="Ohm R."/>
            <person name="Martin F."/>
            <person name="Silar P."/>
            <person name="Natvig D."/>
            <person name="Lalanne C."/>
            <person name="Gautier V."/>
            <person name="Ament-Velasquez S.L."/>
            <person name="Kruys A."/>
            <person name="Hutchinson M.I."/>
            <person name="Powell A.J."/>
            <person name="Barry K."/>
            <person name="Miller A.N."/>
            <person name="Grigoriev I.V."/>
            <person name="Debuchy R."/>
            <person name="Gladieux P."/>
            <person name="Thoren M.H."/>
            <person name="Johannesson H."/>
        </authorList>
    </citation>
    <scope>NUCLEOTIDE SEQUENCE</scope>
    <source>
        <strain evidence="5">SMH4607-1</strain>
    </source>
</reference>
<gene>
    <name evidence="5" type="ORF">B0H67DRAFT_636631</name>
</gene>
<dbReference type="AlphaFoldDB" id="A0AA40DNT8"/>
<accession>A0AA40DNT8</accession>
<evidence type="ECO:0000313" key="5">
    <source>
        <dbReference type="EMBL" id="KAK0708006.1"/>
    </source>
</evidence>
<dbReference type="PANTHER" id="PTHR11566">
    <property type="entry name" value="DYNAMIN"/>
    <property type="match status" value="1"/>
</dbReference>
<dbReference type="GO" id="GO:0008017">
    <property type="term" value="F:microtubule binding"/>
    <property type="evidence" value="ECO:0007669"/>
    <property type="project" value="TreeGrafter"/>
</dbReference>
<evidence type="ECO:0000256" key="1">
    <source>
        <dbReference type="ARBA" id="ARBA00022741"/>
    </source>
</evidence>
<dbReference type="Gene3D" id="3.40.50.300">
    <property type="entry name" value="P-loop containing nucleotide triphosphate hydrolases"/>
    <property type="match status" value="1"/>
</dbReference>
<evidence type="ECO:0000256" key="3">
    <source>
        <dbReference type="SAM" id="MobiDB-lite"/>
    </source>
</evidence>
<feature type="compositionally biased region" description="Basic and acidic residues" evidence="3">
    <location>
        <begin position="30"/>
        <end position="41"/>
    </location>
</feature>
<evidence type="ECO:0000259" key="4">
    <source>
        <dbReference type="PROSITE" id="PS51388"/>
    </source>
</evidence>
<dbReference type="InterPro" id="IPR020850">
    <property type="entry name" value="GED_dom"/>
</dbReference>
<dbReference type="InterPro" id="IPR022812">
    <property type="entry name" value="Dynamin"/>
</dbReference>